<comment type="catalytic activity">
    <reaction evidence="8 10">
        <text>oxaloacetate + H(+) = pyruvate + CO2</text>
        <dbReference type="Rhea" id="RHEA:15641"/>
        <dbReference type="ChEBI" id="CHEBI:15361"/>
        <dbReference type="ChEBI" id="CHEBI:15378"/>
        <dbReference type="ChEBI" id="CHEBI:16452"/>
        <dbReference type="ChEBI" id="CHEBI:16526"/>
        <dbReference type="EC" id="4.1.1.112"/>
    </reaction>
</comment>
<dbReference type="EMBL" id="JADHOK010000036">
    <property type="protein sequence ID" value="MBL6761787.1"/>
    <property type="molecule type" value="Genomic_DNA"/>
</dbReference>
<evidence type="ECO:0000256" key="7">
    <source>
        <dbReference type="ARBA" id="ARBA00025046"/>
    </source>
</evidence>
<feature type="binding site" evidence="9">
    <location>
        <begin position="80"/>
        <end position="83"/>
    </location>
    <ligand>
        <name>substrate</name>
    </ligand>
</feature>
<accession>A0A937L5D0</accession>
<reference evidence="11" key="1">
    <citation type="submission" date="2020-10" db="EMBL/GenBank/DDBJ databases">
        <title>Microbiome of the Black Sea water column analyzed by genome centric metagenomics.</title>
        <authorList>
            <person name="Cabello-Yeves P.J."/>
            <person name="Callieri C."/>
            <person name="Picazo A."/>
            <person name="Mehrshad M."/>
            <person name="Haro-Moreno J.M."/>
            <person name="Roda-Garcia J."/>
            <person name="Dzembekova N."/>
            <person name="Slabakova V."/>
            <person name="Slabakova N."/>
            <person name="Moncheva S."/>
            <person name="Rodriguez-Valera F."/>
        </authorList>
    </citation>
    <scope>NUCLEOTIDE SEQUENCE</scope>
    <source>
        <strain evidence="11">BS307-5m-G5</strain>
    </source>
</reference>
<keyword evidence="6 10" id="KW-0456">Lyase</keyword>
<sequence length="165" mass="17802">MADTKYMTTDLSDAYEGKARLRYLPPTYRDFGGRTRFHGRAKTLVTFEDNTKLRAAVEMAGESRVLVVDGGGSMNCALFGGNLAALAAENGWAGVIINGCVRDRAELAGENVGIKALASHPRKSQKRGLGSFDVALRFSGVTVHPDDWIYADEDGVIISDTELTS</sequence>
<dbReference type="Pfam" id="PF03737">
    <property type="entry name" value="RraA-like"/>
    <property type="match status" value="1"/>
</dbReference>
<keyword evidence="9" id="KW-0460">Magnesium</keyword>
<protein>
    <recommendedName>
        <fullName evidence="10">4-hydroxy-4-methyl-2-oxoglutarate aldolase</fullName>
        <shortName evidence="10">HMG aldolase</shortName>
        <ecNumber evidence="10">4.1.1.112</ecNumber>
        <ecNumber evidence="10">4.1.3.17</ecNumber>
    </recommendedName>
    <alternativeName>
        <fullName evidence="10">Oxaloacetate decarboxylase</fullName>
    </alternativeName>
</protein>
<evidence type="ECO:0000256" key="4">
    <source>
        <dbReference type="ARBA" id="ARBA00011233"/>
    </source>
</evidence>
<dbReference type="InterPro" id="IPR036704">
    <property type="entry name" value="RraA/RraA-like_sf"/>
</dbReference>
<evidence type="ECO:0000256" key="6">
    <source>
        <dbReference type="ARBA" id="ARBA00023239"/>
    </source>
</evidence>
<comment type="caution">
    <text evidence="11">The sequence shown here is derived from an EMBL/GenBank/DDBJ whole genome shotgun (WGS) entry which is preliminary data.</text>
</comment>
<evidence type="ECO:0000256" key="5">
    <source>
        <dbReference type="ARBA" id="ARBA00022723"/>
    </source>
</evidence>
<organism evidence="11 12">
    <name type="scientific">PS1 clade bacterium</name>
    <dbReference type="NCBI Taxonomy" id="2175152"/>
    <lineage>
        <taxon>Bacteria</taxon>
        <taxon>Pseudomonadati</taxon>
        <taxon>Pseudomonadota</taxon>
        <taxon>Alphaproteobacteria</taxon>
        <taxon>PS1 clade</taxon>
    </lineage>
</organism>
<feature type="binding site" evidence="9">
    <location>
        <position position="102"/>
    </location>
    <ligand>
        <name>substrate</name>
    </ligand>
</feature>
<dbReference type="GO" id="GO:0008428">
    <property type="term" value="F:ribonuclease inhibitor activity"/>
    <property type="evidence" value="ECO:0007669"/>
    <property type="project" value="InterPro"/>
</dbReference>
<evidence type="ECO:0000256" key="2">
    <source>
        <dbReference type="ARBA" id="ARBA00001968"/>
    </source>
</evidence>
<name>A0A937L5D0_9PROT</name>
<evidence type="ECO:0000256" key="8">
    <source>
        <dbReference type="ARBA" id="ARBA00047973"/>
    </source>
</evidence>
<dbReference type="GO" id="GO:0051252">
    <property type="term" value="P:regulation of RNA metabolic process"/>
    <property type="evidence" value="ECO:0007669"/>
    <property type="project" value="InterPro"/>
</dbReference>
<feature type="binding site" evidence="9">
    <location>
        <position position="103"/>
    </location>
    <ligand>
        <name>Mg(2+)</name>
        <dbReference type="ChEBI" id="CHEBI:18420"/>
    </ligand>
</feature>
<evidence type="ECO:0000313" key="11">
    <source>
        <dbReference type="EMBL" id="MBL6761787.1"/>
    </source>
</evidence>
<dbReference type="CDD" id="cd16841">
    <property type="entry name" value="RraA_family"/>
    <property type="match status" value="1"/>
</dbReference>
<dbReference type="PANTHER" id="PTHR33254">
    <property type="entry name" value="4-HYDROXY-4-METHYL-2-OXOGLUTARATE ALDOLASE 3-RELATED"/>
    <property type="match status" value="1"/>
</dbReference>
<dbReference type="EC" id="4.1.3.17" evidence="10"/>
<dbReference type="GO" id="GO:0008948">
    <property type="term" value="F:oxaloacetate decarboxylase activity"/>
    <property type="evidence" value="ECO:0007669"/>
    <property type="project" value="UniProtKB-EC"/>
</dbReference>
<evidence type="ECO:0000313" key="12">
    <source>
        <dbReference type="Proteomes" id="UP000785783"/>
    </source>
</evidence>
<keyword evidence="5 9" id="KW-0479">Metal-binding</keyword>
<comment type="subunit">
    <text evidence="4 10">Homotrimer.</text>
</comment>
<proteinExistence type="inferred from homology"/>
<evidence type="ECO:0000256" key="1">
    <source>
        <dbReference type="ARBA" id="ARBA00001342"/>
    </source>
</evidence>
<dbReference type="GO" id="GO:0047443">
    <property type="term" value="F:4-hydroxy-4-methyl-2-oxoglutarate aldolase activity"/>
    <property type="evidence" value="ECO:0007669"/>
    <property type="project" value="UniProtKB-EC"/>
</dbReference>
<dbReference type="Gene3D" id="3.50.30.40">
    <property type="entry name" value="Ribonuclease E inhibitor RraA/RraA-like"/>
    <property type="match status" value="1"/>
</dbReference>
<dbReference type="SUPFAM" id="SSF89562">
    <property type="entry name" value="RraA-like"/>
    <property type="match status" value="1"/>
</dbReference>
<comment type="cofactor">
    <cofactor evidence="2 10">
        <name>a divalent metal cation</name>
        <dbReference type="ChEBI" id="CHEBI:60240"/>
    </cofactor>
</comment>
<evidence type="ECO:0000256" key="9">
    <source>
        <dbReference type="PIRSR" id="PIRSR605493-1"/>
    </source>
</evidence>
<comment type="cofactor">
    <cofactor evidence="9">
        <name>Mg(2+)</name>
        <dbReference type="ChEBI" id="CHEBI:18420"/>
    </cofactor>
</comment>
<gene>
    <name evidence="11" type="primary">rraA</name>
    <name evidence="11" type="ORF">ISQ19_03725</name>
</gene>
<dbReference type="GO" id="GO:0046872">
    <property type="term" value="F:metal ion binding"/>
    <property type="evidence" value="ECO:0007669"/>
    <property type="project" value="UniProtKB-KW"/>
</dbReference>
<dbReference type="NCBIfam" id="TIGR01935">
    <property type="entry name" value="NOT-MenG"/>
    <property type="match status" value="1"/>
</dbReference>
<dbReference type="EC" id="4.1.1.112" evidence="10"/>
<dbReference type="Proteomes" id="UP000785783">
    <property type="component" value="Unassembled WGS sequence"/>
</dbReference>
<dbReference type="InterPro" id="IPR010203">
    <property type="entry name" value="RraA"/>
</dbReference>
<evidence type="ECO:0000256" key="10">
    <source>
        <dbReference type="RuleBase" id="RU004338"/>
    </source>
</evidence>
<dbReference type="PANTHER" id="PTHR33254:SF4">
    <property type="entry name" value="4-HYDROXY-4-METHYL-2-OXOGLUTARATE ALDOLASE 3-RELATED"/>
    <property type="match status" value="1"/>
</dbReference>
<dbReference type="NCBIfam" id="NF006875">
    <property type="entry name" value="PRK09372.1"/>
    <property type="match status" value="1"/>
</dbReference>
<dbReference type="AlphaFoldDB" id="A0A937L5D0"/>
<comment type="catalytic activity">
    <reaction evidence="1 10">
        <text>4-hydroxy-4-methyl-2-oxoglutarate = 2 pyruvate</text>
        <dbReference type="Rhea" id="RHEA:22748"/>
        <dbReference type="ChEBI" id="CHEBI:15361"/>
        <dbReference type="ChEBI" id="CHEBI:58276"/>
        <dbReference type="EC" id="4.1.3.17"/>
    </reaction>
</comment>
<comment type="similarity">
    <text evidence="3 10">Belongs to the class II aldolase/RraA-like family.</text>
</comment>
<comment type="function">
    <text evidence="7 10">Catalyzes the aldol cleavage of 4-hydroxy-4-methyl-2-oxoglutarate (HMG) into 2 molecules of pyruvate. Also contains a secondary oxaloacetate (OAA) decarboxylase activity due to the common pyruvate enolate transition state formed following C-C bond cleavage in the retro-aldol and decarboxylation reactions.</text>
</comment>
<dbReference type="InterPro" id="IPR005493">
    <property type="entry name" value="RraA/RraA-like"/>
</dbReference>
<evidence type="ECO:0000256" key="3">
    <source>
        <dbReference type="ARBA" id="ARBA00008621"/>
    </source>
</evidence>